<name>A0A0A0V5U1_SCYTH</name>
<proteinExistence type="evidence at transcript level"/>
<evidence type="ECO:0000313" key="2">
    <source>
        <dbReference type="EMBL" id="AIW62552.1"/>
    </source>
</evidence>
<reference evidence="2" key="1">
    <citation type="submission" date="2013-11" db="EMBL/GenBank/DDBJ databases">
        <authorList>
            <person name="Thropp P.A."/>
            <person name="Correa S.M."/>
            <person name="Garb J.E."/>
            <person name="Binford G.J."/>
        </authorList>
    </citation>
    <scope>NUCLEOTIDE SEQUENCE</scope>
    <source>
        <tissue evidence="2">Venom gland</tissue>
    </source>
</reference>
<evidence type="ECO:0000256" key="1">
    <source>
        <dbReference type="SAM" id="SignalP"/>
    </source>
</evidence>
<dbReference type="Gene3D" id="3.15.10.50">
    <property type="match status" value="1"/>
</dbReference>
<keyword evidence="1" id="KW-0732">Signal</keyword>
<dbReference type="InterPro" id="IPR038602">
    <property type="entry name" value="Mite_allergen_7_sf"/>
</dbReference>
<feature type="signal peptide" evidence="1">
    <location>
        <begin position="1"/>
        <end position="16"/>
    </location>
</feature>
<dbReference type="AlphaFoldDB" id="A0A0A0V5U1"/>
<dbReference type="InterPro" id="IPR020234">
    <property type="entry name" value="Mite_allergen_group-7"/>
</dbReference>
<feature type="chain" id="PRO_5001970613" evidence="1">
    <location>
        <begin position="17"/>
        <end position="213"/>
    </location>
</feature>
<sequence length="213" mass="23734">MKVLPIALLLIGFVAGSPSANRFVDSVLSTFFWRELKSQNLDPVSLPNLNTDFQDKIPIIGKVKVTANYTDGRLTGLESVFRRSECQGPYYSYGSPHINCTIGFNNLSLHYNAKMKYGKMPKVSVTANGNITGTLVFVDFMHKYQHPEVNNLQFSAMGEMKIEFSGLGPLNRFLHILEPGLKSHVSGNVANIINNPFRNALNRAAAHGEWPKY</sequence>
<dbReference type="Pfam" id="PF16984">
    <property type="entry name" value="Grp7_allergen"/>
    <property type="match status" value="1"/>
</dbReference>
<organism evidence="2">
    <name type="scientific">Scytodes thoracica</name>
    <name type="common">Spitting spider</name>
    <name type="synonym">Aranea thoracica</name>
    <dbReference type="NCBI Taxonomy" id="1112478"/>
    <lineage>
        <taxon>Eukaryota</taxon>
        <taxon>Metazoa</taxon>
        <taxon>Ecdysozoa</taxon>
        <taxon>Arthropoda</taxon>
        <taxon>Chelicerata</taxon>
        <taxon>Arachnida</taxon>
        <taxon>Araneae</taxon>
        <taxon>Araneomorphae</taxon>
        <taxon>Haplogynae</taxon>
        <taxon>Scytodoidea</taxon>
        <taxon>Scytodidae</taxon>
        <taxon>Scytodes</taxon>
    </lineage>
</organism>
<dbReference type="EMBL" id="KF860622">
    <property type="protein sequence ID" value="AIW62552.1"/>
    <property type="molecule type" value="mRNA"/>
</dbReference>
<reference evidence="2" key="2">
    <citation type="journal article" date="2014" name="J. Proteome Res.">
        <title>Spit and venom from scytodes spiders: a diverse and distinct cocktail.</title>
        <authorList>
            <person name="Zobel-Thropp P.A."/>
            <person name="Correa S.M."/>
            <person name="Garb J.E."/>
            <person name="Binford G.J."/>
        </authorList>
    </citation>
    <scope>NUCLEOTIDE SEQUENCE</scope>
    <source>
        <tissue evidence="2">Venom gland</tissue>
    </source>
</reference>
<accession>A0A0A0V5U1</accession>
<protein>
    <submittedName>
        <fullName evidence="2">RP23-like protein</fullName>
    </submittedName>
</protein>